<gene>
    <name evidence="16" type="ORF">SAMN05216231_2195</name>
</gene>
<dbReference type="RefSeq" id="WP_092493006.1">
    <property type="nucleotide sequence ID" value="NZ_FNKD01000002.1"/>
</dbReference>
<keyword evidence="9" id="KW-1278">Translocase</keyword>
<evidence type="ECO:0000256" key="12">
    <source>
        <dbReference type="ARBA" id="ARBA00023136"/>
    </source>
</evidence>
<keyword evidence="8" id="KW-0460">Magnesium</keyword>
<organism evidence="16 17">
    <name type="scientific">Virgibacillus salinus</name>
    <dbReference type="NCBI Taxonomy" id="553311"/>
    <lineage>
        <taxon>Bacteria</taxon>
        <taxon>Bacillati</taxon>
        <taxon>Bacillota</taxon>
        <taxon>Bacilli</taxon>
        <taxon>Bacillales</taxon>
        <taxon>Bacillaceae</taxon>
        <taxon>Virgibacillus</taxon>
    </lineage>
</organism>
<name>A0A1H1CDI0_9BACI</name>
<dbReference type="GO" id="GO:0005524">
    <property type="term" value="F:ATP binding"/>
    <property type="evidence" value="ECO:0007669"/>
    <property type="project" value="UniProtKB-KW"/>
</dbReference>
<evidence type="ECO:0000256" key="14">
    <source>
        <dbReference type="SAM" id="Phobius"/>
    </source>
</evidence>
<accession>A0A1H1CDI0</accession>
<dbReference type="Gene3D" id="1.20.1110.10">
    <property type="entry name" value="Calcium-transporting ATPase, transmembrane domain"/>
    <property type="match status" value="1"/>
</dbReference>
<dbReference type="NCBIfam" id="TIGR01116">
    <property type="entry name" value="ATPase-IIA1_Ca"/>
    <property type="match status" value="1"/>
</dbReference>
<evidence type="ECO:0000256" key="6">
    <source>
        <dbReference type="ARBA" id="ARBA00022741"/>
    </source>
</evidence>
<dbReference type="SUPFAM" id="SSF81660">
    <property type="entry name" value="Metal cation-transporting ATPase, ATP-binding domain N"/>
    <property type="match status" value="1"/>
</dbReference>
<dbReference type="GO" id="GO:0005388">
    <property type="term" value="F:P-type calcium transporter activity"/>
    <property type="evidence" value="ECO:0007669"/>
    <property type="project" value="UniProtKB-EC"/>
</dbReference>
<dbReference type="InterPro" id="IPR023214">
    <property type="entry name" value="HAD_sf"/>
</dbReference>
<dbReference type="SFLD" id="SFLDF00027">
    <property type="entry name" value="p-type_atpase"/>
    <property type="match status" value="1"/>
</dbReference>
<dbReference type="InterPro" id="IPR004014">
    <property type="entry name" value="ATPase_P-typ_cation-transptr_N"/>
</dbReference>
<dbReference type="Gene3D" id="3.40.1110.10">
    <property type="entry name" value="Calcium-transporting ATPase, cytoplasmic domain N"/>
    <property type="match status" value="1"/>
</dbReference>
<evidence type="ECO:0000256" key="1">
    <source>
        <dbReference type="ARBA" id="ARBA00004127"/>
    </source>
</evidence>
<dbReference type="GO" id="GO:0016887">
    <property type="term" value="F:ATP hydrolysis activity"/>
    <property type="evidence" value="ECO:0007669"/>
    <property type="project" value="InterPro"/>
</dbReference>
<dbReference type="InterPro" id="IPR008250">
    <property type="entry name" value="ATPase_P-typ_transduc_dom_A_sf"/>
</dbReference>
<keyword evidence="7" id="KW-0067">ATP-binding</keyword>
<dbReference type="SFLD" id="SFLDG00002">
    <property type="entry name" value="C1.7:_P-type_atpase_like"/>
    <property type="match status" value="1"/>
</dbReference>
<protein>
    <submittedName>
        <fullName evidence="16">Ca2+-transporting ATPase</fullName>
    </submittedName>
</protein>
<evidence type="ECO:0000256" key="5">
    <source>
        <dbReference type="ARBA" id="ARBA00022692"/>
    </source>
</evidence>
<keyword evidence="12 14" id="KW-0472">Membrane</keyword>
<dbReference type="SUPFAM" id="SSF56784">
    <property type="entry name" value="HAD-like"/>
    <property type="match status" value="1"/>
</dbReference>
<evidence type="ECO:0000256" key="7">
    <source>
        <dbReference type="ARBA" id="ARBA00022840"/>
    </source>
</evidence>
<dbReference type="PANTHER" id="PTHR42861">
    <property type="entry name" value="CALCIUM-TRANSPORTING ATPASE"/>
    <property type="match status" value="1"/>
</dbReference>
<dbReference type="InterPro" id="IPR059000">
    <property type="entry name" value="ATPase_P-type_domA"/>
</dbReference>
<feature type="domain" description="Cation-transporting P-type ATPase N-terminal" evidence="15">
    <location>
        <begin position="2"/>
        <end position="76"/>
    </location>
</feature>
<evidence type="ECO:0000256" key="3">
    <source>
        <dbReference type="ARBA" id="ARBA00022448"/>
    </source>
</evidence>
<reference evidence="16 17" key="1">
    <citation type="submission" date="2016-10" db="EMBL/GenBank/DDBJ databases">
        <authorList>
            <person name="de Groot N.N."/>
        </authorList>
    </citation>
    <scope>NUCLEOTIDE SEQUENCE [LARGE SCALE GENOMIC DNA]</scope>
    <source>
        <strain evidence="16 17">CGMCC 1.10449</strain>
    </source>
</reference>
<feature type="transmembrane region" description="Helical" evidence="14">
    <location>
        <begin position="830"/>
        <end position="848"/>
    </location>
</feature>
<feature type="transmembrane region" description="Helical" evidence="14">
    <location>
        <begin position="56"/>
        <end position="74"/>
    </location>
</feature>
<keyword evidence="11" id="KW-0406">Ion transport</keyword>
<dbReference type="FunFam" id="1.20.1110.10:FF:000065">
    <property type="entry name" value="Sarcoplasmic/endoplasmic reticulum calcium ATPase 1"/>
    <property type="match status" value="1"/>
</dbReference>
<feature type="transmembrane region" description="Helical" evidence="14">
    <location>
        <begin position="270"/>
        <end position="296"/>
    </location>
</feature>
<keyword evidence="17" id="KW-1185">Reference proteome</keyword>
<dbReference type="EMBL" id="FNKD01000002">
    <property type="protein sequence ID" value="SDQ62129.1"/>
    <property type="molecule type" value="Genomic_DNA"/>
</dbReference>
<dbReference type="FunFam" id="3.40.50.1000:FF:000028">
    <property type="entry name" value="Calcium-transporting P-type ATPase, putative"/>
    <property type="match status" value="1"/>
</dbReference>
<dbReference type="InterPro" id="IPR036412">
    <property type="entry name" value="HAD-like_sf"/>
</dbReference>
<feature type="transmembrane region" description="Helical" evidence="14">
    <location>
        <begin position="860"/>
        <end position="881"/>
    </location>
</feature>
<keyword evidence="6" id="KW-0547">Nucleotide-binding</keyword>
<keyword evidence="4" id="KW-0597">Phosphoprotein</keyword>
<dbReference type="Gene3D" id="2.70.150.10">
    <property type="entry name" value="Calcium-transporting ATPase, cytoplasmic transduction domain A"/>
    <property type="match status" value="1"/>
</dbReference>
<feature type="transmembrane region" description="Helical" evidence="14">
    <location>
        <begin position="791"/>
        <end position="809"/>
    </location>
</feature>
<evidence type="ECO:0000313" key="17">
    <source>
        <dbReference type="Proteomes" id="UP000199444"/>
    </source>
</evidence>
<dbReference type="InterPro" id="IPR001757">
    <property type="entry name" value="P_typ_ATPase"/>
</dbReference>
<dbReference type="STRING" id="553311.SAMN05216231_2195"/>
<dbReference type="PROSITE" id="PS00154">
    <property type="entry name" value="ATPASE_E1_E2"/>
    <property type="match status" value="1"/>
</dbReference>
<dbReference type="InterPro" id="IPR005782">
    <property type="entry name" value="P-type_ATPase_IIA"/>
</dbReference>
<dbReference type="Pfam" id="PF00122">
    <property type="entry name" value="E1-E2_ATPase"/>
    <property type="match status" value="1"/>
</dbReference>
<dbReference type="FunFam" id="2.70.150.10:FF:000160">
    <property type="entry name" value="Sarcoplasmic/endoplasmic reticulum calcium ATPase 1"/>
    <property type="match status" value="1"/>
</dbReference>
<dbReference type="SUPFAM" id="SSF81665">
    <property type="entry name" value="Calcium ATPase, transmembrane domain M"/>
    <property type="match status" value="1"/>
</dbReference>
<evidence type="ECO:0000313" key="16">
    <source>
        <dbReference type="EMBL" id="SDQ62129.1"/>
    </source>
</evidence>
<dbReference type="PRINTS" id="PR00119">
    <property type="entry name" value="CATATPASE"/>
</dbReference>
<dbReference type="SMART" id="SM00831">
    <property type="entry name" value="Cation_ATPase_N"/>
    <property type="match status" value="1"/>
</dbReference>
<dbReference type="InterPro" id="IPR044492">
    <property type="entry name" value="P_typ_ATPase_HD_dom"/>
</dbReference>
<comment type="similarity">
    <text evidence="2">Belongs to the cation transport ATPase (P-type) (TC 3.A.3) family. Type IIA subfamily.</text>
</comment>
<feature type="transmembrane region" description="Helical" evidence="14">
    <location>
        <begin position="766"/>
        <end position="785"/>
    </location>
</feature>
<evidence type="ECO:0000256" key="8">
    <source>
        <dbReference type="ARBA" id="ARBA00022842"/>
    </source>
</evidence>
<sequence length="884" mass="97770">MKWYQLDVDHVEQKLHVTTNRGLAEKQVEQRRKEFGANKLETEKNTSKWLIFFKQFQDFMVLVLLAATLIAGLLGEYVDAIAIMVIVLVNSFLGFFQEQKAEKSLAKLKEMSAPVANVLRDGKWEKIPSQDVVVGDVLRMNSGDRIPADIRITKSNSMETEESALTGESLPVMKHATAISKDHLDAQDQVNMGFMGTLVTRGSGLGIVVGTGMNTVMGQIASLMVKTKKTITPLEHKLTELGKILIVVALFLTALVVFVGVYQGHPLYNMFLAGVSLAVAAIPEGLPAIVTVALSLGVQRMIKKKAIVRKLSAVETLGCASVICSDKTGTMTENQMTVKEVYVNGKNLYVTGDGYEIQGDFFANKEKVDRDYPNLKSMLLYGLLCNNASLQVKKGKYFVDGDPTDGALLVAARKLGLSPKVNDNFQIIKEIPFDSDRKRMSMVIEDENHMRFLITKGAPDVLLPRSAFFLGEGGRKLLRSEDKQTIDNEINNMAQKALRTIAIGMKPISKDDPLNSATLEKDLTFVGLCGMMDPPRKEVKTAIMECRDAGIKTVMITGDHEKTARAIAINLNLLPENGMVLDGYQLNQMSVTELRNVIDQVYVFARVTPEHKLKIVQAFQEKGHIVAMTGDGVNDAPAIKASDIGISMGRSGTDVTKEASSLVLMDDNFATIKSAISEGRNIYENIRKFIRYLLASNVGEILVMLFAMLLALPLPLVPVQILWVNLVTDGLPAMALGLDQSEGDVMRRGPRNPREGIFARGLGFKIISRGILIGVFTLIAFMMTYQDNPDNLIYGQTIAFTTLVMAQLIHVFDCRSENSVFARNPFENKYLVLAVLSSLLLLLVVIYWEPLQPIFHTTFLNVRDWMLILVLSSLPTVLFGFTKK</sequence>
<feature type="transmembrane region" description="Helical" evidence="14">
    <location>
        <begin position="720"/>
        <end position="738"/>
    </location>
</feature>
<keyword evidence="3" id="KW-0813">Transport</keyword>
<dbReference type="NCBIfam" id="TIGR01494">
    <property type="entry name" value="ATPase_P-type"/>
    <property type="match status" value="3"/>
</dbReference>
<evidence type="ECO:0000256" key="11">
    <source>
        <dbReference type="ARBA" id="ARBA00023065"/>
    </source>
</evidence>
<evidence type="ECO:0000256" key="10">
    <source>
        <dbReference type="ARBA" id="ARBA00022989"/>
    </source>
</evidence>
<dbReference type="Pfam" id="PF00689">
    <property type="entry name" value="Cation_ATPase_C"/>
    <property type="match status" value="1"/>
</dbReference>
<proteinExistence type="inferred from homology"/>
<evidence type="ECO:0000256" key="9">
    <source>
        <dbReference type="ARBA" id="ARBA00022967"/>
    </source>
</evidence>
<feature type="transmembrane region" description="Helical" evidence="14">
    <location>
        <begin position="244"/>
        <end position="264"/>
    </location>
</feature>
<dbReference type="SFLD" id="SFLDS00003">
    <property type="entry name" value="Haloacid_Dehalogenase"/>
    <property type="match status" value="1"/>
</dbReference>
<dbReference type="Gene3D" id="3.40.50.1000">
    <property type="entry name" value="HAD superfamily/HAD-like"/>
    <property type="match status" value="1"/>
</dbReference>
<comment type="catalytic activity">
    <reaction evidence="13">
        <text>Ca(2+)(in) + ATP + H2O = Ca(2+)(out) + ADP + phosphate + H(+)</text>
        <dbReference type="Rhea" id="RHEA:18105"/>
        <dbReference type="ChEBI" id="CHEBI:15377"/>
        <dbReference type="ChEBI" id="CHEBI:15378"/>
        <dbReference type="ChEBI" id="CHEBI:29108"/>
        <dbReference type="ChEBI" id="CHEBI:30616"/>
        <dbReference type="ChEBI" id="CHEBI:43474"/>
        <dbReference type="ChEBI" id="CHEBI:456216"/>
        <dbReference type="EC" id="7.2.2.10"/>
    </reaction>
</comment>
<dbReference type="PRINTS" id="PR00120">
    <property type="entry name" value="HATPASE"/>
</dbReference>
<dbReference type="SUPFAM" id="SSF81653">
    <property type="entry name" value="Calcium ATPase, transduction domain A"/>
    <property type="match status" value="1"/>
</dbReference>
<keyword evidence="10 14" id="KW-1133">Transmembrane helix</keyword>
<dbReference type="GO" id="GO:0012505">
    <property type="term" value="C:endomembrane system"/>
    <property type="evidence" value="ECO:0007669"/>
    <property type="project" value="UniProtKB-SubCell"/>
</dbReference>
<evidence type="ECO:0000256" key="4">
    <source>
        <dbReference type="ARBA" id="ARBA00022553"/>
    </source>
</evidence>
<evidence type="ECO:0000256" key="2">
    <source>
        <dbReference type="ARBA" id="ARBA00005675"/>
    </source>
</evidence>
<evidence type="ECO:0000256" key="13">
    <source>
        <dbReference type="ARBA" id="ARBA00048694"/>
    </source>
</evidence>
<dbReference type="AlphaFoldDB" id="A0A1H1CDI0"/>
<dbReference type="InterPro" id="IPR023299">
    <property type="entry name" value="ATPase_P-typ_cyto_dom_N"/>
</dbReference>
<comment type="subcellular location">
    <subcellularLocation>
        <location evidence="1">Endomembrane system</location>
        <topology evidence="1">Multi-pass membrane protein</topology>
    </subcellularLocation>
</comment>
<dbReference type="Pfam" id="PF13246">
    <property type="entry name" value="Cation_ATPase"/>
    <property type="match status" value="1"/>
</dbReference>
<dbReference type="InterPro" id="IPR006068">
    <property type="entry name" value="ATPase_P-typ_cation-transptr_C"/>
</dbReference>
<feature type="transmembrane region" description="Helical" evidence="14">
    <location>
        <begin position="689"/>
        <end position="714"/>
    </location>
</feature>
<keyword evidence="5 14" id="KW-0812">Transmembrane</keyword>
<dbReference type="GO" id="GO:0016020">
    <property type="term" value="C:membrane"/>
    <property type="evidence" value="ECO:0007669"/>
    <property type="project" value="InterPro"/>
</dbReference>
<evidence type="ECO:0000259" key="15">
    <source>
        <dbReference type="SMART" id="SM00831"/>
    </source>
</evidence>
<dbReference type="InterPro" id="IPR018303">
    <property type="entry name" value="ATPase_P-typ_P_site"/>
</dbReference>
<dbReference type="Pfam" id="PF00690">
    <property type="entry name" value="Cation_ATPase_N"/>
    <property type="match status" value="1"/>
</dbReference>
<dbReference type="Proteomes" id="UP000199444">
    <property type="component" value="Unassembled WGS sequence"/>
</dbReference>
<dbReference type="InterPro" id="IPR023298">
    <property type="entry name" value="ATPase_P-typ_TM_dom_sf"/>
</dbReference>